<evidence type="ECO:0000313" key="1">
    <source>
        <dbReference type="EMBL" id="KAI7943804.1"/>
    </source>
</evidence>
<proteinExistence type="predicted"/>
<reference evidence="2" key="1">
    <citation type="journal article" date="2018" name="BMC Genomics">
        <title>Genomic insights into host adaptation between the wheat stripe rust pathogen (Puccinia striiformis f. sp. tritici) and the barley stripe rust pathogen (Puccinia striiformis f. sp. hordei).</title>
        <authorList>
            <person name="Xia C."/>
            <person name="Wang M."/>
            <person name="Yin C."/>
            <person name="Cornejo O.E."/>
            <person name="Hulbert S.H."/>
            <person name="Chen X."/>
        </authorList>
    </citation>
    <scope>NUCLEOTIDE SEQUENCE [LARGE SCALE GENOMIC DNA]</scope>
    <source>
        <strain evidence="2">93-210</strain>
    </source>
</reference>
<reference evidence="2" key="2">
    <citation type="journal article" date="2018" name="Mol. Plant Microbe Interact.">
        <title>Genome sequence resources for the wheat stripe rust pathogen (Puccinia striiformis f. sp. tritici) and the barley stripe rust pathogen (Puccinia striiformis f. sp. hordei).</title>
        <authorList>
            <person name="Xia C."/>
            <person name="Wang M."/>
            <person name="Yin C."/>
            <person name="Cornejo O.E."/>
            <person name="Hulbert S.H."/>
            <person name="Chen X."/>
        </authorList>
    </citation>
    <scope>NUCLEOTIDE SEQUENCE [LARGE SCALE GENOMIC DNA]</scope>
    <source>
        <strain evidence="2">93-210</strain>
    </source>
</reference>
<keyword evidence="2" id="KW-1185">Reference proteome</keyword>
<organism evidence="1 2">
    <name type="scientific">Puccinia striiformis f. sp. tritici</name>
    <dbReference type="NCBI Taxonomy" id="168172"/>
    <lineage>
        <taxon>Eukaryota</taxon>
        <taxon>Fungi</taxon>
        <taxon>Dikarya</taxon>
        <taxon>Basidiomycota</taxon>
        <taxon>Pucciniomycotina</taxon>
        <taxon>Pucciniomycetes</taxon>
        <taxon>Pucciniales</taxon>
        <taxon>Pucciniaceae</taxon>
        <taxon>Puccinia</taxon>
    </lineage>
</organism>
<protein>
    <submittedName>
        <fullName evidence="1">Uncharacterized protein</fullName>
    </submittedName>
</protein>
<comment type="caution">
    <text evidence="1">The sequence shown here is derived from an EMBL/GenBank/DDBJ whole genome shotgun (WGS) entry which is preliminary data.</text>
</comment>
<name>A0ACC0E3U6_9BASI</name>
<evidence type="ECO:0000313" key="2">
    <source>
        <dbReference type="Proteomes" id="UP001060170"/>
    </source>
</evidence>
<dbReference type="EMBL" id="CM045875">
    <property type="protein sequence ID" value="KAI7943804.1"/>
    <property type="molecule type" value="Genomic_DNA"/>
</dbReference>
<sequence>MSSSFLEYISRSGKLSIGIFEDLSQEESSDPNSSSKSQPPSTITSLHELTSNTRPPPVQRQMPYQRRKSGTGKPIHPGSDAPESHRSHRAGEWSTDVVANDRAPITPTFQSSNFKAVNSSLGPSTIKRISATGNTRRNSNPLHTRSTASGNQILLKGPNAGTESSSLTATGRLFKKAYSSLQDRQNTSQGSTSKQTRNIKGAAAKAVTKNGGGKGKAKAVASLETTIDLTEEEEHEISIEQGHQNPNSLNAIDDVFGPLNENPRGSDDSVDGGSDDPMRIQKRPKRIDNMKGKDSKNTNKSSAQQSHKNGQNRKPIKSSTISVKLKRIKFAGAQVGFDESQSCEMKFESNHDLVFTVNTRTPSKLGRIKMRLDQINRAFYSKTGPVPAQLVLHFQDGTNVQERFKHYISGTPSRRLSPLDACHIDVFDSSENCHMSEIVEAIGRTGHVKITYGRIPDNYTSSFRQDSPPDDHHFDPSDEPESLPSRRPIVHSSTKPSPSSHAHSERSNQKFSPQLSTLPPSLYRKSNQTLESGFQNVDTQKTLDGTSQQTVDSQSLKFTHSQLDHLDSNLCKSTQKKIDARQELQDGHVTNRHNTRNNPPRLSTQLPVKPRADLPVAPSINGADSDIVLIWPFEAERNSQSVAITNGDLKRLAEGEFLNDTLIEFGLLWELSEIRKRDPELVTSIHLFNSFFFQKLSGCKSKEKTAAGEAEAYAGVRKWTKGINVFQKDFLVIPINEHMHWYFMIVANPGRLLDPEIQTPGTNLATSCAPMQTRLSQKVEGYVTRQSCPAAANHDPKKSCYFSTSDELSKANSITAAQATAAGEGQTSNSNSNVNVAVETSAQALQEMELDDQKSPVQEDTTTADAPTTGAKQDASLPYVLTLDSLGSPHRPQSSTILRYLINEAKDKLEQTLPESLSKSVCIKKVPVPEQPNFCDCGLYLIHAFKTFFKEPKGMLRWILDHNNKKGPKEQRLAEVCETWNAAGAAQARQALRDQIQALRPQYDELARRRKEAAAEKKQARMRKLADIEGPQASNPESAKKQPLDQSEPNDHNTKEAAAEKKEQPRTRKLSHTEDPQASNPESAKKQRLDYPGPNDQNTSAKSIDQLNYLNSSSPAPPPKRFLEGSSNSKAEKDQLFHRLSTSSITKTFSPCPAQDQRSIEDIPDQRDIIVDVSPDPTPPKDDSMDMLDDRPVTPDDDLILTGIPIPLMSPRTPENSPPGDQKPSETKKDVPDRQIVGVPATPPEEPDYDGEALAPEQPEENAVIDPSSPLSDAESSIRMASPQPTPTSRRSSRRENTTIGSATQNPRSAEAIAGSTSRPGGENFTKQSKGGLPPQDNMFHLFNIHSAHNHHNRTHRPNDHNNNTSNNNNNNTSNNNNNHTNNKNKSNNHPNNSYTRNPHHPQNQSHKNKNNRNPNRNCSNNNTHKSHHFNDKPYNHNHHHLNHNDQNFNYNDQNLNYNDQNLNYNDQNMNHNDQHINQNGQHMNQNDKNPNHHDKNQSRDHDEPQNPNHDQNQPQNPNNSASGADIQPNYNEGDSHVNPVILVDD</sequence>
<gene>
    <name evidence="1" type="ORF">MJO28_011332</name>
</gene>
<reference evidence="1 2" key="3">
    <citation type="journal article" date="2022" name="Microbiol. Spectr.">
        <title>Folding features and dynamics of 3D genome architecture in plant fungal pathogens.</title>
        <authorList>
            <person name="Xia C."/>
        </authorList>
    </citation>
    <scope>NUCLEOTIDE SEQUENCE [LARGE SCALE GENOMIC DNA]</scope>
    <source>
        <strain evidence="1 2">93-210</strain>
    </source>
</reference>
<dbReference type="Proteomes" id="UP001060170">
    <property type="component" value="Chromosome 11"/>
</dbReference>
<accession>A0ACC0E3U6</accession>